<gene>
    <name evidence="2" type="ORF">JD844_031520</name>
</gene>
<evidence type="ECO:0000256" key="1">
    <source>
        <dbReference type="SAM" id="MobiDB-lite"/>
    </source>
</evidence>
<feature type="compositionally biased region" description="Polar residues" evidence="1">
    <location>
        <begin position="183"/>
        <end position="199"/>
    </location>
</feature>
<sequence length="222" mass="24082">MGSVNTTQSSFVPLPGSPTVSSYYGIRRSLMAEMDLQTNRQISSDVYASSLIAKPFAYDSPAVQGYPSLLDTHFIDQYIDHRATSRDTWDQSLPDSLSPSDTCSESLQVPPVSSASCLSSHEPGTSSQYRSPSWSSSISGAQPYSFHTLEDVHYAAGYSASSPYPFSSLVTPVGSDFTPKGFQASSEDPSDATATSLHDSSPLWPKEDGNPLWGSYECRRTY</sequence>
<feature type="region of interest" description="Disordered" evidence="1">
    <location>
        <begin position="85"/>
        <end position="134"/>
    </location>
</feature>
<dbReference type="PANTHER" id="PTHR28376">
    <property type="entry name" value="RGD1562914"/>
    <property type="match status" value="1"/>
</dbReference>
<dbReference type="PANTHER" id="PTHR28376:SF1">
    <property type="entry name" value="POU DOMAIN CLASS 2-ASSOCIATING FACTOR 2"/>
    <property type="match status" value="1"/>
</dbReference>
<accession>A0ABQ7T1E1</accession>
<protein>
    <submittedName>
        <fullName evidence="2">Uncharacterized protein</fullName>
    </submittedName>
</protein>
<dbReference type="Pfam" id="PF17721">
    <property type="entry name" value="POU2AF2"/>
    <property type="match status" value="2"/>
</dbReference>
<proteinExistence type="predicted"/>
<keyword evidence="3" id="KW-1185">Reference proteome</keyword>
<evidence type="ECO:0000313" key="2">
    <source>
        <dbReference type="EMBL" id="KAH0623312.1"/>
    </source>
</evidence>
<feature type="region of interest" description="Disordered" evidence="1">
    <location>
        <begin position="178"/>
        <end position="214"/>
    </location>
</feature>
<dbReference type="Proteomes" id="UP000826234">
    <property type="component" value="Unassembled WGS sequence"/>
</dbReference>
<name>A0ABQ7T1E1_PHRPL</name>
<feature type="compositionally biased region" description="Low complexity" evidence="1">
    <location>
        <begin position="92"/>
        <end position="101"/>
    </location>
</feature>
<evidence type="ECO:0000313" key="3">
    <source>
        <dbReference type="Proteomes" id="UP000826234"/>
    </source>
</evidence>
<organism evidence="2 3">
    <name type="scientific">Phrynosoma platyrhinos</name>
    <name type="common">Desert horned lizard</name>
    <dbReference type="NCBI Taxonomy" id="52577"/>
    <lineage>
        <taxon>Eukaryota</taxon>
        <taxon>Metazoa</taxon>
        <taxon>Chordata</taxon>
        <taxon>Craniata</taxon>
        <taxon>Vertebrata</taxon>
        <taxon>Euteleostomi</taxon>
        <taxon>Lepidosauria</taxon>
        <taxon>Squamata</taxon>
        <taxon>Bifurcata</taxon>
        <taxon>Unidentata</taxon>
        <taxon>Episquamata</taxon>
        <taxon>Toxicofera</taxon>
        <taxon>Iguania</taxon>
        <taxon>Phrynosomatidae</taxon>
        <taxon>Phrynosomatinae</taxon>
        <taxon>Phrynosoma</taxon>
    </lineage>
</organism>
<reference evidence="2 3" key="1">
    <citation type="journal article" date="2022" name="Gigascience">
        <title>A chromosome-level genome assembly and annotation of the desert horned lizard, Phrynosoma platyrhinos, provides insight into chromosomal rearrangements among reptiles.</title>
        <authorList>
            <person name="Koochekian N."/>
            <person name="Ascanio A."/>
            <person name="Farleigh K."/>
            <person name="Card D.C."/>
            <person name="Schield D.R."/>
            <person name="Castoe T.A."/>
            <person name="Jezkova T."/>
        </authorList>
    </citation>
    <scope>NUCLEOTIDE SEQUENCE [LARGE SCALE GENOMIC DNA]</scope>
    <source>
        <strain evidence="2">NK-2021</strain>
    </source>
</reference>
<dbReference type="EMBL" id="JAIPUX010003283">
    <property type="protein sequence ID" value="KAH0623312.1"/>
    <property type="molecule type" value="Genomic_DNA"/>
</dbReference>
<dbReference type="InterPro" id="IPR037655">
    <property type="entry name" value="POU2AF2"/>
</dbReference>
<feature type="compositionally biased region" description="Polar residues" evidence="1">
    <location>
        <begin position="102"/>
        <end position="125"/>
    </location>
</feature>
<comment type="caution">
    <text evidence="2">The sequence shown here is derived from an EMBL/GenBank/DDBJ whole genome shotgun (WGS) entry which is preliminary data.</text>
</comment>